<reference evidence="4 5" key="1">
    <citation type="journal article" date="2011" name="J. Bacteriol.">
        <title>Genome sequence of strain IMCC3088, a proteorhodopsin-containing marine bacterium belonging to the OM60/NOR5 clade.</title>
        <authorList>
            <person name="Jang Y."/>
            <person name="Oh H.M."/>
            <person name="Kang I."/>
            <person name="Lee K."/>
            <person name="Yang S.J."/>
            <person name="Cho J.C."/>
        </authorList>
    </citation>
    <scope>NUCLEOTIDE SEQUENCE [LARGE SCALE GENOMIC DNA]</scope>
    <source>
        <strain evidence="4 5">IMCC3088</strain>
    </source>
</reference>
<dbReference type="PANTHER" id="PTHR30055:SF234">
    <property type="entry name" value="HTH-TYPE TRANSCRIPTIONAL REGULATOR BETI"/>
    <property type="match status" value="1"/>
</dbReference>
<name>F3KZF1_9GAMM</name>
<evidence type="ECO:0000256" key="2">
    <source>
        <dbReference type="ARBA" id="ARBA00023125"/>
    </source>
</evidence>
<keyword evidence="2" id="KW-0238">DNA-binding</keyword>
<keyword evidence="1" id="KW-0805">Transcription regulation</keyword>
<proteinExistence type="predicted"/>
<dbReference type="eggNOG" id="COG1309">
    <property type="taxonomic scope" value="Bacteria"/>
</dbReference>
<dbReference type="PANTHER" id="PTHR30055">
    <property type="entry name" value="HTH-TYPE TRANSCRIPTIONAL REGULATOR RUTR"/>
    <property type="match status" value="1"/>
</dbReference>
<keyword evidence="3" id="KW-0804">Transcription</keyword>
<evidence type="ECO:0000256" key="1">
    <source>
        <dbReference type="ARBA" id="ARBA00023015"/>
    </source>
</evidence>
<evidence type="ECO:0000256" key="3">
    <source>
        <dbReference type="ARBA" id="ARBA00023163"/>
    </source>
</evidence>
<dbReference type="Proteomes" id="UP000005615">
    <property type="component" value="Unassembled WGS sequence"/>
</dbReference>
<dbReference type="PROSITE" id="PS50977">
    <property type="entry name" value="HTH_TETR_2"/>
    <property type="match status" value="1"/>
</dbReference>
<gene>
    <name evidence="4" type="ORF">IMCC3088_262</name>
</gene>
<dbReference type="GO" id="GO:0000976">
    <property type="term" value="F:transcription cis-regulatory region binding"/>
    <property type="evidence" value="ECO:0007669"/>
    <property type="project" value="TreeGrafter"/>
</dbReference>
<dbReference type="EMBL" id="AEIG01000011">
    <property type="protein sequence ID" value="EGG30638.1"/>
    <property type="molecule type" value="Genomic_DNA"/>
</dbReference>
<evidence type="ECO:0000313" key="5">
    <source>
        <dbReference type="Proteomes" id="UP000005615"/>
    </source>
</evidence>
<dbReference type="STRING" id="2518989.IMCC3088_262"/>
<dbReference type="Pfam" id="PF00440">
    <property type="entry name" value="TetR_N"/>
    <property type="match status" value="1"/>
</dbReference>
<organism evidence="4 5">
    <name type="scientific">Aequoribacter fuscus</name>
    <dbReference type="NCBI Taxonomy" id="2518989"/>
    <lineage>
        <taxon>Bacteria</taxon>
        <taxon>Pseudomonadati</taxon>
        <taxon>Pseudomonadota</taxon>
        <taxon>Gammaproteobacteria</taxon>
        <taxon>Cellvibrionales</taxon>
        <taxon>Halieaceae</taxon>
        <taxon>Aequoribacter</taxon>
    </lineage>
</organism>
<dbReference type="SUPFAM" id="SSF46689">
    <property type="entry name" value="Homeodomain-like"/>
    <property type="match status" value="1"/>
</dbReference>
<sequence>MATDLDKPIPLPRKLPKQGRSKVLVDALVEACEAILARGDTEQLTTNYIAEVAGVNIGSLYQYFPNKEAILATVFTRKMALERAAFADQSKQRILAQSALSLSAALAEVIRVKAELHQRFLALHGDFYSDYYDFFDFEETVNEYVSTDLQQPTWSVWVRSLLKHYQIELRFDDLDRAAFLVANIIDGLLSAAVRSQPHCLSDDAFLHQVHVAALNAIS</sequence>
<dbReference type="Gene3D" id="1.10.357.10">
    <property type="entry name" value="Tetracycline Repressor, domain 2"/>
    <property type="match status" value="1"/>
</dbReference>
<keyword evidence="5" id="KW-1185">Reference proteome</keyword>
<accession>F3KZF1</accession>
<dbReference type="AlphaFoldDB" id="F3KZF1"/>
<dbReference type="RefSeq" id="WP_009574791.1">
    <property type="nucleotide sequence ID" value="NZ_AEIG01000011.1"/>
</dbReference>
<dbReference type="InterPro" id="IPR001647">
    <property type="entry name" value="HTH_TetR"/>
</dbReference>
<evidence type="ECO:0000313" key="4">
    <source>
        <dbReference type="EMBL" id="EGG30638.1"/>
    </source>
</evidence>
<dbReference type="InterPro" id="IPR050109">
    <property type="entry name" value="HTH-type_TetR-like_transc_reg"/>
</dbReference>
<dbReference type="InterPro" id="IPR009057">
    <property type="entry name" value="Homeodomain-like_sf"/>
</dbReference>
<protein>
    <submittedName>
        <fullName evidence="4">Transcriptional regulator, TetR family</fullName>
    </submittedName>
</protein>
<comment type="caution">
    <text evidence="4">The sequence shown here is derived from an EMBL/GenBank/DDBJ whole genome shotgun (WGS) entry which is preliminary data.</text>
</comment>
<dbReference type="GO" id="GO:0003700">
    <property type="term" value="F:DNA-binding transcription factor activity"/>
    <property type="evidence" value="ECO:0007669"/>
    <property type="project" value="TreeGrafter"/>
</dbReference>
<dbReference type="OrthoDB" id="9816320at2"/>